<feature type="domain" description="Pili assembly chaperone C-terminal" evidence="8">
    <location>
        <begin position="175"/>
        <end position="248"/>
    </location>
</feature>
<dbReference type="GO" id="GO:0071555">
    <property type="term" value="P:cell wall organization"/>
    <property type="evidence" value="ECO:0007669"/>
    <property type="project" value="InterPro"/>
</dbReference>
<keyword evidence="4" id="KW-0574">Periplasm</keyword>
<keyword evidence="3 6" id="KW-0732">Signal</keyword>
<dbReference type="SUPFAM" id="SSF49584">
    <property type="entry name" value="Periplasmic chaperone C-domain"/>
    <property type="match status" value="1"/>
</dbReference>
<dbReference type="OrthoDB" id="9131059at2"/>
<dbReference type="Gene3D" id="2.60.40.10">
    <property type="entry name" value="Immunoglobulins"/>
    <property type="match status" value="2"/>
</dbReference>
<comment type="subcellular location">
    <subcellularLocation>
        <location evidence="1">Periplasm</location>
    </subcellularLocation>
</comment>
<dbReference type="AlphaFoldDB" id="A0A0C2HV13"/>
<dbReference type="RefSeq" id="WP_040071682.1">
    <property type="nucleotide sequence ID" value="NZ_JXDG01000068.1"/>
</dbReference>
<dbReference type="InterPro" id="IPR050643">
    <property type="entry name" value="Periplasmic_pilus_chap"/>
</dbReference>
<dbReference type="GO" id="GO:0030288">
    <property type="term" value="C:outer membrane-bounded periplasmic space"/>
    <property type="evidence" value="ECO:0007669"/>
    <property type="project" value="InterPro"/>
</dbReference>
<evidence type="ECO:0000259" key="8">
    <source>
        <dbReference type="Pfam" id="PF02753"/>
    </source>
</evidence>
<evidence type="ECO:0000256" key="5">
    <source>
        <dbReference type="ARBA" id="ARBA00023186"/>
    </source>
</evidence>
<evidence type="ECO:0000256" key="2">
    <source>
        <dbReference type="ARBA" id="ARBA00007399"/>
    </source>
</evidence>
<dbReference type="SUPFAM" id="SSF49354">
    <property type="entry name" value="PapD-like"/>
    <property type="match status" value="1"/>
</dbReference>
<feature type="domain" description="Pili assembly chaperone N-terminal" evidence="7">
    <location>
        <begin position="28"/>
        <end position="149"/>
    </location>
</feature>
<sequence>MNNLARSGMVICALLTASLHATSSFAAVVIHGARVIYPAEQQEVVVRLENKGERPALVQLWLDDGDKRATPATAQAPFTAMPPILRIEPKKQQAPRLRYTGEPLPTDRESLFWLNVLEVQPSAADAKDRNLLELSFRSRLRVFFRPQGLPYPKGAAAPRLSWKLVPHEGGHALEVVNPTPYHISLGSVELVGKGRGERYPKAPNKEVNDSLLLPSGDIKRFPLPALRTLPSGALKVEFSAISDLGARVSHSADIPS</sequence>
<dbReference type="PANTHER" id="PTHR30251">
    <property type="entry name" value="PILUS ASSEMBLY CHAPERONE"/>
    <property type="match status" value="1"/>
</dbReference>
<dbReference type="InterPro" id="IPR016148">
    <property type="entry name" value="Pili_assmbl_chaperone_C"/>
</dbReference>
<dbReference type="PRINTS" id="PR00969">
    <property type="entry name" value="CHAPERONPILI"/>
</dbReference>
<evidence type="ECO:0000256" key="1">
    <source>
        <dbReference type="ARBA" id="ARBA00004418"/>
    </source>
</evidence>
<name>A0A0C2HV13_9PSED</name>
<evidence type="ECO:0000259" key="7">
    <source>
        <dbReference type="Pfam" id="PF00345"/>
    </source>
</evidence>
<organism evidence="9 10">
    <name type="scientific">Pseudomonas batumici</name>
    <dbReference type="NCBI Taxonomy" id="226910"/>
    <lineage>
        <taxon>Bacteria</taxon>
        <taxon>Pseudomonadati</taxon>
        <taxon>Pseudomonadota</taxon>
        <taxon>Gammaproteobacteria</taxon>
        <taxon>Pseudomonadales</taxon>
        <taxon>Pseudomonadaceae</taxon>
        <taxon>Pseudomonas</taxon>
    </lineage>
</organism>
<evidence type="ECO:0000313" key="10">
    <source>
        <dbReference type="Proteomes" id="UP000031535"/>
    </source>
</evidence>
<evidence type="ECO:0000256" key="6">
    <source>
        <dbReference type="SAM" id="SignalP"/>
    </source>
</evidence>
<protein>
    <submittedName>
        <fullName evidence="9">Chaperone protein fimC</fullName>
    </submittedName>
</protein>
<dbReference type="InterPro" id="IPR001829">
    <property type="entry name" value="Pili_assmbl_chaperone_bac"/>
</dbReference>
<evidence type="ECO:0000256" key="3">
    <source>
        <dbReference type="ARBA" id="ARBA00022729"/>
    </source>
</evidence>
<accession>A0A0C2HV13</accession>
<dbReference type="Proteomes" id="UP000031535">
    <property type="component" value="Unassembled WGS sequence"/>
</dbReference>
<feature type="chain" id="PRO_5002149984" evidence="6">
    <location>
        <begin position="27"/>
        <end position="256"/>
    </location>
</feature>
<dbReference type="STRING" id="226910.UCMB321_5344"/>
<dbReference type="InterPro" id="IPR016147">
    <property type="entry name" value="Pili_assmbl_chaperone_N"/>
</dbReference>
<dbReference type="InterPro" id="IPR036316">
    <property type="entry name" value="Pili_assmbl_chap_C_dom_sf"/>
</dbReference>
<dbReference type="Pfam" id="PF02753">
    <property type="entry name" value="PapD_C"/>
    <property type="match status" value="1"/>
</dbReference>
<evidence type="ECO:0000256" key="4">
    <source>
        <dbReference type="ARBA" id="ARBA00022764"/>
    </source>
</evidence>
<keyword evidence="5" id="KW-0143">Chaperone</keyword>
<dbReference type="InterPro" id="IPR013783">
    <property type="entry name" value="Ig-like_fold"/>
</dbReference>
<dbReference type="PANTHER" id="PTHR30251:SF2">
    <property type="entry name" value="FIMBRIAL CHAPERONE YADV-RELATED"/>
    <property type="match status" value="1"/>
</dbReference>
<reference evidence="9 10" key="1">
    <citation type="submission" date="2015-01" db="EMBL/GenBank/DDBJ databases">
        <title>Complete genome of Pseudomonas batumici UCM B-321 producer of the batumin antibiotic with strong antistaphilococcal and potential anticancer activity.</title>
        <authorList>
            <person name="Klochko V.V."/>
            <person name="Zelena L.B."/>
            <person name="Elena K.A."/>
            <person name="Reva O.N."/>
        </authorList>
    </citation>
    <scope>NUCLEOTIDE SEQUENCE [LARGE SCALE GENOMIC DNA]</scope>
    <source>
        <strain evidence="9 10">UCM B-321</strain>
    </source>
</reference>
<gene>
    <name evidence="9" type="ORF">UCMB321_5344</name>
</gene>
<dbReference type="EMBL" id="JXDG01000068">
    <property type="protein sequence ID" value="KIH81046.1"/>
    <property type="molecule type" value="Genomic_DNA"/>
</dbReference>
<proteinExistence type="inferred from homology"/>
<feature type="signal peptide" evidence="6">
    <location>
        <begin position="1"/>
        <end position="26"/>
    </location>
</feature>
<comment type="similarity">
    <text evidence="2">Belongs to the periplasmic pilus chaperone family.</text>
</comment>
<keyword evidence="10" id="KW-1185">Reference proteome</keyword>
<evidence type="ECO:0000313" key="9">
    <source>
        <dbReference type="EMBL" id="KIH81046.1"/>
    </source>
</evidence>
<dbReference type="Pfam" id="PF00345">
    <property type="entry name" value="PapD_N"/>
    <property type="match status" value="1"/>
</dbReference>
<comment type="caution">
    <text evidence="9">The sequence shown here is derived from an EMBL/GenBank/DDBJ whole genome shotgun (WGS) entry which is preliminary data.</text>
</comment>
<dbReference type="PATRIC" id="fig|226910.6.peg.5333"/>
<dbReference type="InterPro" id="IPR008962">
    <property type="entry name" value="PapD-like_sf"/>
</dbReference>